<dbReference type="AlphaFoldDB" id="K0RR90"/>
<feature type="compositionally biased region" description="Basic and acidic residues" evidence="1">
    <location>
        <begin position="36"/>
        <end position="48"/>
    </location>
</feature>
<dbReference type="InterPro" id="IPR013320">
    <property type="entry name" value="ConA-like_dom_sf"/>
</dbReference>
<feature type="compositionally biased region" description="Basic and acidic residues" evidence="1">
    <location>
        <begin position="1"/>
        <end position="14"/>
    </location>
</feature>
<organism evidence="2 3">
    <name type="scientific">Thalassiosira oceanica</name>
    <name type="common">Marine diatom</name>
    <dbReference type="NCBI Taxonomy" id="159749"/>
    <lineage>
        <taxon>Eukaryota</taxon>
        <taxon>Sar</taxon>
        <taxon>Stramenopiles</taxon>
        <taxon>Ochrophyta</taxon>
        <taxon>Bacillariophyta</taxon>
        <taxon>Coscinodiscophyceae</taxon>
        <taxon>Thalassiosirophycidae</taxon>
        <taxon>Thalassiosirales</taxon>
        <taxon>Thalassiosiraceae</taxon>
        <taxon>Thalassiosira</taxon>
    </lineage>
</organism>
<reference evidence="2 3" key="1">
    <citation type="journal article" date="2012" name="Genome Biol.">
        <title>Genome and low-iron response of an oceanic diatom adapted to chronic iron limitation.</title>
        <authorList>
            <person name="Lommer M."/>
            <person name="Specht M."/>
            <person name="Roy A.S."/>
            <person name="Kraemer L."/>
            <person name="Andreson R."/>
            <person name="Gutowska M.A."/>
            <person name="Wolf J."/>
            <person name="Bergner S.V."/>
            <person name="Schilhabel M.B."/>
            <person name="Klostermeier U.C."/>
            <person name="Beiko R.G."/>
            <person name="Rosenstiel P."/>
            <person name="Hippler M."/>
            <person name="Laroche J."/>
        </authorList>
    </citation>
    <scope>NUCLEOTIDE SEQUENCE [LARGE SCALE GENOMIC DNA]</scope>
    <source>
        <strain evidence="2 3">CCMP1005</strain>
    </source>
</reference>
<proteinExistence type="predicted"/>
<dbReference type="EMBL" id="AGNL01035077">
    <property type="protein sequence ID" value="EJK54904.1"/>
    <property type="molecule type" value="Genomic_DNA"/>
</dbReference>
<dbReference type="Proteomes" id="UP000266841">
    <property type="component" value="Unassembled WGS sequence"/>
</dbReference>
<dbReference type="SUPFAM" id="SSF49899">
    <property type="entry name" value="Concanavalin A-like lectins/glucanases"/>
    <property type="match status" value="1"/>
</dbReference>
<protein>
    <recommendedName>
        <fullName evidence="4">B30.2/SPRY domain-containing protein</fullName>
    </recommendedName>
</protein>
<evidence type="ECO:0000256" key="1">
    <source>
        <dbReference type="SAM" id="MobiDB-lite"/>
    </source>
</evidence>
<evidence type="ECO:0008006" key="4">
    <source>
        <dbReference type="Google" id="ProtNLM"/>
    </source>
</evidence>
<evidence type="ECO:0000313" key="3">
    <source>
        <dbReference type="Proteomes" id="UP000266841"/>
    </source>
</evidence>
<feature type="region of interest" description="Disordered" evidence="1">
    <location>
        <begin position="1"/>
        <end position="48"/>
    </location>
</feature>
<dbReference type="InterPro" id="IPR043136">
    <property type="entry name" value="B30.2/SPRY_sf"/>
</dbReference>
<sequence>MVWRGSEGRARRSEPPPAGQQRSLANEAAHQRFRRSATDEERRCLPKHEDESDIGLYRALEQMREPLSFDELAGDGLSLHPASVTCTGFRGWTTAVSGHVMRGGRHFVEFTITTVDQYAPDVQLGVIRPVSLTNDIDLKADWRWSVDTMYVSSRSNPAVSEKLRSQRTSKWGDSDIHCCGYYSYNGCCKTDWDTEMTNYEWVGREGLGGNGTIGLLLDLDEGTLSVFKNNHRLGVMKGVD</sequence>
<comment type="caution">
    <text evidence="2">The sequence shown here is derived from an EMBL/GenBank/DDBJ whole genome shotgun (WGS) entry which is preliminary data.</text>
</comment>
<gene>
    <name evidence="2" type="ORF">THAOC_25427</name>
</gene>
<dbReference type="Gene3D" id="2.60.120.920">
    <property type="match status" value="1"/>
</dbReference>
<keyword evidence="3" id="KW-1185">Reference proteome</keyword>
<name>K0RR90_THAOC</name>
<dbReference type="OrthoDB" id="5951542at2759"/>
<accession>K0RR90</accession>
<evidence type="ECO:0000313" key="2">
    <source>
        <dbReference type="EMBL" id="EJK54904.1"/>
    </source>
</evidence>